<proteinExistence type="predicted"/>
<keyword evidence="1" id="KW-0614">Plasmid</keyword>
<keyword evidence="2" id="KW-1185">Reference proteome</keyword>
<sequence>MTKNSPMHEDRQLDLFLGELLAPASKDDIGSMEHPLFSIKKGGDRKVRRYEHRSYFLEVVPSVKGSATIWDKDILIYLFSLMRQSLDRGKGVPDEFEVSAADLLRAIQRSDSGRDYDELVAGLERLRGTNITTNIPTGLEHDNEENFAAGFSLLSDFQVLRDKKTKRLTRLIFKPSSWFTRQVFAKHLLTLDARYFSITSGIERRLYELARKHCGDQAHWFIGLDTLRRKIGVTRELRKFRSEFRAAISAGGGVLRVIDYACAMDAKDIVHVFSSNPKGRSALATYLLSVRDTTETTHELEASIDSGDRLE</sequence>
<dbReference type="EMBL" id="CP035703">
    <property type="protein sequence ID" value="QBB68897.1"/>
    <property type="molecule type" value="Genomic_DNA"/>
</dbReference>
<dbReference type="InterPro" id="IPR018777">
    <property type="entry name" value="Replication_initiator_prot_A"/>
</dbReference>
<dbReference type="KEGG" id="xbc:ELE36_00070"/>
<accession>A0A411HEK1</accession>
<name>A0A411HEK1_9GAMM</name>
<evidence type="ECO:0000313" key="1">
    <source>
        <dbReference type="EMBL" id="QBB68897.1"/>
    </source>
</evidence>
<gene>
    <name evidence="1" type="ORF">ELE36_00070</name>
</gene>
<evidence type="ECO:0000313" key="2">
    <source>
        <dbReference type="Proteomes" id="UP000291562"/>
    </source>
</evidence>
<geneLocation type="plasmid" evidence="1">
    <name>unnamed1</name>
</geneLocation>
<dbReference type="Proteomes" id="UP000291562">
    <property type="component" value="Plasmid unnamed1"/>
</dbReference>
<reference evidence="1 2" key="1">
    <citation type="submission" date="2019-01" db="EMBL/GenBank/DDBJ databases">
        <title>Pseudolysobacter antarctica gen. nov., sp. nov., isolated from Fildes Peninsula, Antarctica.</title>
        <authorList>
            <person name="Wei Z."/>
            <person name="Peng F."/>
        </authorList>
    </citation>
    <scope>NUCLEOTIDE SEQUENCE [LARGE SCALE GENOMIC DNA]</scope>
    <source>
        <strain evidence="1 2">AQ6-296</strain>
        <plasmid evidence="1 2">unnamed1</plasmid>
    </source>
</reference>
<dbReference type="RefSeq" id="WP_129831148.1">
    <property type="nucleotide sequence ID" value="NZ_CP035703.1"/>
</dbReference>
<dbReference type="OrthoDB" id="581589at2"/>
<organism evidence="1 2">
    <name type="scientific">Pseudolysobacter antarcticus</name>
    <dbReference type="NCBI Taxonomy" id="2511995"/>
    <lineage>
        <taxon>Bacteria</taxon>
        <taxon>Pseudomonadati</taxon>
        <taxon>Pseudomonadota</taxon>
        <taxon>Gammaproteobacteria</taxon>
        <taxon>Lysobacterales</taxon>
        <taxon>Rhodanobacteraceae</taxon>
        <taxon>Pseudolysobacter</taxon>
    </lineage>
</organism>
<dbReference type="AlphaFoldDB" id="A0A411HEK1"/>
<protein>
    <submittedName>
        <fullName evidence="1">Plasmid replication initiator RepA</fullName>
    </submittedName>
</protein>
<dbReference type="Pfam" id="PF10134">
    <property type="entry name" value="RPA"/>
    <property type="match status" value="1"/>
</dbReference>